<organism evidence="1 2">
    <name type="scientific">Flavobacterium branchiophilum</name>
    <dbReference type="NCBI Taxonomy" id="55197"/>
    <lineage>
        <taxon>Bacteria</taxon>
        <taxon>Pseudomonadati</taxon>
        <taxon>Bacteroidota</taxon>
        <taxon>Flavobacteriia</taxon>
        <taxon>Flavobacteriales</taxon>
        <taxon>Flavobacteriaceae</taxon>
        <taxon>Flavobacterium</taxon>
    </lineage>
</organism>
<dbReference type="EMBL" id="PCMW01000035">
    <property type="protein sequence ID" value="PDS24837.1"/>
    <property type="molecule type" value="Genomic_DNA"/>
</dbReference>
<sequence>MVAPPSGVGGLFVVFTLQNKGSYNNIISMDKQLEVVFTLQNKGISPLTPKGGTLKCKKIIISK</sequence>
<protein>
    <submittedName>
        <fullName evidence="1">Uncharacterized protein</fullName>
    </submittedName>
</protein>
<dbReference type="AlphaFoldDB" id="A0A2H3KRX3"/>
<name>A0A2H3KRX3_9FLAO</name>
<evidence type="ECO:0000313" key="2">
    <source>
        <dbReference type="Proteomes" id="UP000220828"/>
    </source>
</evidence>
<evidence type="ECO:0000313" key="1">
    <source>
        <dbReference type="EMBL" id="PDS24837.1"/>
    </source>
</evidence>
<comment type="caution">
    <text evidence="1">The sequence shown here is derived from an EMBL/GenBank/DDBJ whole genome shotgun (WGS) entry which is preliminary data.</text>
</comment>
<gene>
    <name evidence="1" type="ORF">B0A77_06845</name>
</gene>
<reference evidence="1 2" key="1">
    <citation type="submission" date="2017-09" db="EMBL/GenBank/DDBJ databases">
        <title>Whole genomes of Flavobacteriaceae.</title>
        <authorList>
            <person name="Stine C."/>
            <person name="Li C."/>
            <person name="Tadesse D."/>
        </authorList>
    </citation>
    <scope>NUCLEOTIDE SEQUENCE [LARGE SCALE GENOMIC DNA]</scope>
    <source>
        <strain evidence="1 2">ATCC 35036</strain>
    </source>
</reference>
<proteinExistence type="predicted"/>
<accession>A0A2H3KRX3</accession>
<dbReference type="Proteomes" id="UP000220828">
    <property type="component" value="Unassembled WGS sequence"/>
</dbReference>